<reference evidence="1" key="1">
    <citation type="submission" date="2014-09" db="EMBL/GenBank/DDBJ databases">
        <authorList>
            <person name="Magalhaes I.L.F."/>
            <person name="Oliveira U."/>
            <person name="Santos F.R."/>
            <person name="Vidigal T.H.D.A."/>
            <person name="Brescovit A.D."/>
            <person name="Santos A.J."/>
        </authorList>
    </citation>
    <scope>NUCLEOTIDE SEQUENCE</scope>
    <source>
        <tissue evidence="1">Shoot tissue taken approximately 20 cm above the soil surface</tissue>
    </source>
</reference>
<organism evidence="1">
    <name type="scientific">Arundo donax</name>
    <name type="common">Giant reed</name>
    <name type="synonym">Donax arundinaceus</name>
    <dbReference type="NCBI Taxonomy" id="35708"/>
    <lineage>
        <taxon>Eukaryota</taxon>
        <taxon>Viridiplantae</taxon>
        <taxon>Streptophyta</taxon>
        <taxon>Embryophyta</taxon>
        <taxon>Tracheophyta</taxon>
        <taxon>Spermatophyta</taxon>
        <taxon>Magnoliopsida</taxon>
        <taxon>Liliopsida</taxon>
        <taxon>Poales</taxon>
        <taxon>Poaceae</taxon>
        <taxon>PACMAD clade</taxon>
        <taxon>Arundinoideae</taxon>
        <taxon>Arundineae</taxon>
        <taxon>Arundo</taxon>
    </lineage>
</organism>
<protein>
    <submittedName>
        <fullName evidence="1">Uncharacterized protein</fullName>
    </submittedName>
</protein>
<reference evidence="1" key="2">
    <citation type="journal article" date="2015" name="Data Brief">
        <title>Shoot transcriptome of the giant reed, Arundo donax.</title>
        <authorList>
            <person name="Barrero R.A."/>
            <person name="Guerrero F.D."/>
            <person name="Moolhuijzen P."/>
            <person name="Goolsby J.A."/>
            <person name="Tidwell J."/>
            <person name="Bellgard S.E."/>
            <person name="Bellgard M.I."/>
        </authorList>
    </citation>
    <scope>NUCLEOTIDE SEQUENCE</scope>
    <source>
        <tissue evidence="1">Shoot tissue taken approximately 20 cm above the soil surface</tissue>
    </source>
</reference>
<accession>A0A0A9FA71</accession>
<evidence type="ECO:0000313" key="1">
    <source>
        <dbReference type="EMBL" id="JAE09955.1"/>
    </source>
</evidence>
<proteinExistence type="predicted"/>
<name>A0A0A9FA71_ARUDO</name>
<sequence length="13" mass="1476">MGARGEWTRCCCC</sequence>
<dbReference type="EMBL" id="GBRH01187941">
    <property type="protein sequence ID" value="JAE09955.1"/>
    <property type="molecule type" value="Transcribed_RNA"/>
</dbReference>